<dbReference type="RefSeq" id="WP_141820761.1">
    <property type="nucleotide sequence ID" value="NZ_BAAAIL010000001.1"/>
</dbReference>
<evidence type="ECO:0000259" key="1">
    <source>
        <dbReference type="PROSITE" id="PS51384"/>
    </source>
</evidence>
<dbReference type="InterPro" id="IPR013113">
    <property type="entry name" value="SIP_FAD-bd"/>
</dbReference>
<accession>A0A543K881</accession>
<proteinExistence type="predicted"/>
<protein>
    <submittedName>
        <fullName evidence="2">NADPH-dependent ferric siderophore reductase</fullName>
    </submittedName>
</protein>
<dbReference type="Gene3D" id="3.40.50.80">
    <property type="entry name" value="Nucleotide-binding domain of ferredoxin-NADP reductase (FNR) module"/>
    <property type="match status" value="1"/>
</dbReference>
<dbReference type="InterPro" id="IPR039261">
    <property type="entry name" value="FNR_nucleotide-bd"/>
</dbReference>
<dbReference type="AlphaFoldDB" id="A0A543K881"/>
<keyword evidence="3" id="KW-1185">Reference proteome</keyword>
<dbReference type="CDD" id="cd06193">
    <property type="entry name" value="siderophore_interacting"/>
    <property type="match status" value="1"/>
</dbReference>
<sequence length="295" mass="32137">MNAPLTDTLTRGARQVAERVASEVYARTMAMPLERSEHACVPATVLRVEWVAPQLRRLTVHAPGLAGWYAPLGPDEYVGLVMPRPGTTLPDLSGISGPNPRPVIGEMPEETRPDVRWYTVRAWRPELAELDVEVVLHPEGEVEEGPGGRWVRDAAPGDELAVQTGTTCYHPPADARVQVIAGDETAYPSIVQIVEGARGTGTELHVLLETAPGAVPDLPEPELGTLTVVHRGERRPGEALVEAVRAADLPQPDYGWVSGEQELAAQVRRHLVRDRGVAKTSVYFCAYWILGRPRG</sequence>
<dbReference type="PROSITE" id="PS51384">
    <property type="entry name" value="FAD_FR"/>
    <property type="match status" value="1"/>
</dbReference>
<dbReference type="Gene3D" id="2.40.30.10">
    <property type="entry name" value="Translation factors"/>
    <property type="match status" value="1"/>
</dbReference>
<dbReference type="PANTHER" id="PTHR30157:SF0">
    <property type="entry name" value="NADPH-DEPENDENT FERRIC-CHELATE REDUCTASE"/>
    <property type="match status" value="1"/>
</dbReference>
<dbReference type="InterPro" id="IPR017938">
    <property type="entry name" value="Riboflavin_synthase-like_b-brl"/>
</dbReference>
<comment type="caution">
    <text evidence="2">The sequence shown here is derived from an EMBL/GenBank/DDBJ whole genome shotgun (WGS) entry which is preliminary data.</text>
</comment>
<dbReference type="OrthoDB" id="3291337at2"/>
<name>A0A543K881_9MICO</name>
<feature type="domain" description="FAD-binding FR-type" evidence="1">
    <location>
        <begin position="38"/>
        <end position="172"/>
    </location>
</feature>
<organism evidence="2 3">
    <name type="scientific">Ornithinimicrobium humiphilum</name>
    <dbReference type="NCBI Taxonomy" id="125288"/>
    <lineage>
        <taxon>Bacteria</taxon>
        <taxon>Bacillati</taxon>
        <taxon>Actinomycetota</taxon>
        <taxon>Actinomycetes</taxon>
        <taxon>Micrococcales</taxon>
        <taxon>Ornithinimicrobiaceae</taxon>
        <taxon>Ornithinimicrobium</taxon>
    </lineage>
</organism>
<evidence type="ECO:0000313" key="3">
    <source>
        <dbReference type="Proteomes" id="UP000315133"/>
    </source>
</evidence>
<dbReference type="Proteomes" id="UP000315133">
    <property type="component" value="Unassembled WGS sequence"/>
</dbReference>
<dbReference type="InterPro" id="IPR007037">
    <property type="entry name" value="SIP_rossman_dom"/>
</dbReference>
<dbReference type="Pfam" id="PF08021">
    <property type="entry name" value="FAD_binding_9"/>
    <property type="match status" value="1"/>
</dbReference>
<reference evidence="2 3" key="1">
    <citation type="submission" date="2019-06" db="EMBL/GenBank/DDBJ databases">
        <title>Sequencing the genomes of 1000 actinobacteria strains.</title>
        <authorList>
            <person name="Klenk H.-P."/>
        </authorList>
    </citation>
    <scope>NUCLEOTIDE SEQUENCE [LARGE SCALE GENOMIC DNA]</scope>
    <source>
        <strain evidence="2 3">DSM 12362</strain>
    </source>
</reference>
<dbReference type="PANTHER" id="PTHR30157">
    <property type="entry name" value="FERRIC REDUCTASE, NADPH-DEPENDENT"/>
    <property type="match status" value="1"/>
</dbReference>
<evidence type="ECO:0000313" key="2">
    <source>
        <dbReference type="EMBL" id="TQM91243.1"/>
    </source>
</evidence>
<dbReference type="SUPFAM" id="SSF63380">
    <property type="entry name" value="Riboflavin synthase domain-like"/>
    <property type="match status" value="1"/>
</dbReference>
<dbReference type="EMBL" id="VFPU01000002">
    <property type="protein sequence ID" value="TQM91243.1"/>
    <property type="molecule type" value="Genomic_DNA"/>
</dbReference>
<dbReference type="InterPro" id="IPR039374">
    <property type="entry name" value="SIP_fam"/>
</dbReference>
<dbReference type="InterPro" id="IPR017927">
    <property type="entry name" value="FAD-bd_FR_type"/>
</dbReference>
<dbReference type="Pfam" id="PF04954">
    <property type="entry name" value="SIP"/>
    <property type="match status" value="1"/>
</dbReference>
<gene>
    <name evidence="2" type="ORF">FB476_2981</name>
</gene>
<dbReference type="GO" id="GO:0016491">
    <property type="term" value="F:oxidoreductase activity"/>
    <property type="evidence" value="ECO:0007669"/>
    <property type="project" value="InterPro"/>
</dbReference>